<evidence type="ECO:0000256" key="2">
    <source>
        <dbReference type="ARBA" id="ARBA00022801"/>
    </source>
</evidence>
<protein>
    <recommendedName>
        <fullName evidence="3">Carboxylic ester hydrolase</fullName>
        <ecNumber evidence="3">3.1.1.-</ecNumber>
    </recommendedName>
</protein>
<dbReference type="Gene3D" id="3.40.50.1820">
    <property type="entry name" value="alpha/beta hydrolase"/>
    <property type="match status" value="1"/>
</dbReference>
<evidence type="ECO:0000256" key="1">
    <source>
        <dbReference type="ARBA" id="ARBA00005964"/>
    </source>
</evidence>
<evidence type="ECO:0000313" key="6">
    <source>
        <dbReference type="Proteomes" id="UP000249725"/>
    </source>
</evidence>
<dbReference type="PANTHER" id="PTHR11559">
    <property type="entry name" value="CARBOXYLESTERASE"/>
    <property type="match status" value="1"/>
</dbReference>
<dbReference type="GO" id="GO:0016787">
    <property type="term" value="F:hydrolase activity"/>
    <property type="evidence" value="ECO:0007669"/>
    <property type="project" value="UniProtKB-KW"/>
</dbReference>
<proteinExistence type="inferred from homology"/>
<dbReference type="AlphaFoldDB" id="A0A328A8S2"/>
<dbReference type="OrthoDB" id="9775851at2"/>
<dbReference type="InterPro" id="IPR029058">
    <property type="entry name" value="AB_hydrolase_fold"/>
</dbReference>
<accession>A0A328A8S2</accession>
<keyword evidence="3" id="KW-0732">Signal</keyword>
<comment type="caution">
    <text evidence="5">The sequence shown here is derived from an EMBL/GenBank/DDBJ whole genome shotgun (WGS) entry which is preliminary data.</text>
</comment>
<dbReference type="Pfam" id="PF00135">
    <property type="entry name" value="COesterase"/>
    <property type="match status" value="1"/>
</dbReference>
<dbReference type="Proteomes" id="UP000249725">
    <property type="component" value="Unassembled WGS sequence"/>
</dbReference>
<dbReference type="SUPFAM" id="SSF53474">
    <property type="entry name" value="alpha/beta-Hydrolases"/>
    <property type="match status" value="1"/>
</dbReference>
<organism evidence="5 6">
    <name type="scientific">Phenylobacterium deserti</name>
    <dbReference type="NCBI Taxonomy" id="1914756"/>
    <lineage>
        <taxon>Bacteria</taxon>
        <taxon>Pseudomonadati</taxon>
        <taxon>Pseudomonadota</taxon>
        <taxon>Alphaproteobacteria</taxon>
        <taxon>Caulobacterales</taxon>
        <taxon>Caulobacteraceae</taxon>
        <taxon>Phenylobacterium</taxon>
    </lineage>
</organism>
<evidence type="ECO:0000256" key="3">
    <source>
        <dbReference type="RuleBase" id="RU361235"/>
    </source>
</evidence>
<gene>
    <name evidence="5" type="ORF">DJ018_17470</name>
</gene>
<evidence type="ECO:0000313" key="5">
    <source>
        <dbReference type="EMBL" id="RAK50951.1"/>
    </source>
</evidence>
<keyword evidence="2 3" id="KW-0378">Hydrolase</keyword>
<dbReference type="InterPro" id="IPR019826">
    <property type="entry name" value="Carboxylesterase_B_AS"/>
</dbReference>
<dbReference type="InterPro" id="IPR050309">
    <property type="entry name" value="Type-B_Carboxylest/Lipase"/>
</dbReference>
<dbReference type="EC" id="3.1.1.-" evidence="3"/>
<name>A0A328A8S2_9CAUL</name>
<comment type="similarity">
    <text evidence="1 3">Belongs to the type-B carboxylesterase/lipase family.</text>
</comment>
<dbReference type="InterPro" id="IPR002018">
    <property type="entry name" value="CarbesteraseB"/>
</dbReference>
<dbReference type="PROSITE" id="PS00941">
    <property type="entry name" value="CARBOXYLESTERASE_B_2"/>
    <property type="match status" value="1"/>
</dbReference>
<reference evidence="6" key="1">
    <citation type="submission" date="2018-05" db="EMBL/GenBank/DDBJ databases">
        <authorList>
            <person name="Li X."/>
        </authorList>
    </citation>
    <scope>NUCLEOTIDE SEQUENCE [LARGE SCALE GENOMIC DNA]</scope>
    <source>
        <strain evidence="6">YIM 73061</strain>
    </source>
</reference>
<feature type="signal peptide" evidence="3">
    <location>
        <begin position="1"/>
        <end position="23"/>
    </location>
</feature>
<evidence type="ECO:0000259" key="4">
    <source>
        <dbReference type="Pfam" id="PF00135"/>
    </source>
</evidence>
<feature type="chain" id="PRO_5016190181" description="Carboxylic ester hydrolase" evidence="3">
    <location>
        <begin position="24"/>
        <end position="550"/>
    </location>
</feature>
<dbReference type="InterPro" id="IPR019819">
    <property type="entry name" value="Carboxylesterase_B_CS"/>
</dbReference>
<dbReference type="RefSeq" id="WP_111516261.1">
    <property type="nucleotide sequence ID" value="NZ_QFYR01000005.1"/>
</dbReference>
<feature type="domain" description="Carboxylesterase type B" evidence="4">
    <location>
        <begin position="36"/>
        <end position="527"/>
    </location>
</feature>
<dbReference type="EMBL" id="QFYR01000005">
    <property type="protein sequence ID" value="RAK50951.1"/>
    <property type="molecule type" value="Genomic_DNA"/>
</dbReference>
<keyword evidence="6" id="KW-1185">Reference proteome</keyword>
<sequence>MTQPLRFGVNRRVLMLAAGATLAAPAVLRAQGAAEDVVVTTDLGRLRGQRQNGVDVFKGVPYGAPVSGEGRFKPARPAEPWTGVRDALRLGTPAMQDASTVYGLNEPAPGEDCLYLNVWAPAGGGRGKPVMFYCHGGGYTTGSGGSTSQDGANIARQYDVVVVSTNHRLGLLGYIDLSELGGPAYQGNQGLSDIALGLQWVKRNIAAFGGDPNNVLLFGESGGGAKTSCLYAMPTVAPLFHKAAIQSGPTLRVQTRQQAAATTRKLLEVLNIAPADWRRLHEIPAADFLKAQQLLQQRNGPDPAPGWSGITDVRPGVWGPVVDGKLLPRQPFQPDAPATARDKPLMVGFLDEEASFFAWAGKDVAAYSLTEAGLRQRLADLGPDLDEVLRTYRADRPGATPTDLFFAIQTARSFGLGSIRIAELKASQGAAPVFFYNLAYRSNRRLEGAARDVGAMHAIDIPIVFDNVASGDTLAGNRPDVGAVADNMSEMFATFARTGQPSAKGQPAWPAYDLKTRATMVIDAQCQVVPDRFGAERKLWGRVDPLGRRA</sequence>
<dbReference type="PROSITE" id="PS00122">
    <property type="entry name" value="CARBOXYLESTERASE_B_1"/>
    <property type="match status" value="1"/>
</dbReference>